<protein>
    <submittedName>
        <fullName evidence="4">P-type conjugative transfer protein VirB9</fullName>
    </submittedName>
</protein>
<sequence length="277" mass="30610">MKRLVLIALFLPTLALAELTPPKGAFDSRVRVVDYNPADVVRLSTFYGVSTHVQFADKETIKDVAVGDVEAWEIIPRGTHLFIKPKAHKADTNVTVVTDKRVYQFALVVQPRKVRDDTAWRDPNLVFSLSFRYPDDDAAKATALATAAENKAVQKDLQGRMTEAKKRDENNDYWVAGSPEVSPTAARDDGRFIYLTFSRNRDMPAVYAVDKDGAESLINTNVEGNAIVVQRMVRKLILRKGKAVACVINKSFDLDGGSDNTSGTVAPDVERVIKGAQ</sequence>
<name>A0ABZ1UM69_9BURK</name>
<reference evidence="4 5" key="1">
    <citation type="journal article" date="2019" name="Int. J. Syst. Evol. Microbiol.">
        <title>The Draft Whole-Genome Sequence of the Antibiotic Producer Empedobacter haloabium ATCC 31962 Provides Indications for Its Taxonomic Reclassification.</title>
        <authorList>
            <person name="Miess H."/>
            <person name="Arlt P."/>
            <person name="Apel A.K."/>
            <person name="Weber T."/>
            <person name="Nieselt K."/>
            <person name="Hanssen F."/>
            <person name="Czemmel S."/>
            <person name="Nahnsen S."/>
            <person name="Gross H."/>
        </authorList>
    </citation>
    <scope>NUCLEOTIDE SEQUENCE [LARGE SCALE GENOMIC DNA]</scope>
    <source>
        <strain evidence="4 5">ATCC 31962</strain>
    </source>
</reference>
<dbReference type="EMBL" id="CP136508">
    <property type="protein sequence ID" value="WUR13806.1"/>
    <property type="molecule type" value="Genomic_DNA"/>
</dbReference>
<evidence type="ECO:0000256" key="1">
    <source>
        <dbReference type="ARBA" id="ARBA00006135"/>
    </source>
</evidence>
<dbReference type="InterPro" id="IPR010258">
    <property type="entry name" value="Conjugal_tfr_TrbG/VirB9/CagX"/>
</dbReference>
<dbReference type="Gene3D" id="2.60.40.2500">
    <property type="match status" value="1"/>
</dbReference>
<dbReference type="InterPro" id="IPR033645">
    <property type="entry name" value="VirB9/CagX/TrbG_C"/>
</dbReference>
<evidence type="ECO:0000256" key="3">
    <source>
        <dbReference type="SAM" id="SignalP"/>
    </source>
</evidence>
<keyword evidence="5" id="KW-1185">Reference proteome</keyword>
<dbReference type="InterPro" id="IPR014148">
    <property type="entry name" value="VirB9"/>
</dbReference>
<organism evidence="4 5">
    <name type="scientific">[Empedobacter] haloabium</name>
    <dbReference type="NCBI Taxonomy" id="592317"/>
    <lineage>
        <taxon>Bacteria</taxon>
        <taxon>Pseudomonadati</taxon>
        <taxon>Pseudomonadota</taxon>
        <taxon>Betaproteobacteria</taxon>
        <taxon>Burkholderiales</taxon>
        <taxon>Oxalobacteraceae</taxon>
        <taxon>Telluria group</taxon>
        <taxon>Telluria group incertae sedis</taxon>
    </lineage>
</organism>
<evidence type="ECO:0000313" key="4">
    <source>
        <dbReference type="EMBL" id="WUR13806.1"/>
    </source>
</evidence>
<dbReference type="CDD" id="cd06911">
    <property type="entry name" value="VirB9_CagX_TrbG"/>
    <property type="match status" value="1"/>
</dbReference>
<feature type="chain" id="PRO_5047471586" evidence="3">
    <location>
        <begin position="18"/>
        <end position="277"/>
    </location>
</feature>
<dbReference type="NCBIfam" id="TIGR02781">
    <property type="entry name" value="VirB9"/>
    <property type="match status" value="1"/>
</dbReference>
<evidence type="ECO:0000313" key="5">
    <source>
        <dbReference type="Proteomes" id="UP000321323"/>
    </source>
</evidence>
<dbReference type="Pfam" id="PF03524">
    <property type="entry name" value="CagX"/>
    <property type="match status" value="1"/>
</dbReference>
<dbReference type="InterPro" id="IPR038161">
    <property type="entry name" value="VirB9/CagX/TrbG_C_sf"/>
</dbReference>
<proteinExistence type="inferred from homology"/>
<keyword evidence="2 3" id="KW-0732">Signal</keyword>
<evidence type="ECO:0000256" key="2">
    <source>
        <dbReference type="ARBA" id="ARBA00022729"/>
    </source>
</evidence>
<comment type="similarity">
    <text evidence="1">Belongs to the TrbG/VirB9 family.</text>
</comment>
<gene>
    <name evidence="4" type="primary">virB9</name>
    <name evidence="4" type="ORF">E7V67_001490</name>
</gene>
<feature type="signal peptide" evidence="3">
    <location>
        <begin position="1"/>
        <end position="17"/>
    </location>
</feature>
<accession>A0ABZ1UM69</accession>
<dbReference type="Proteomes" id="UP000321323">
    <property type="component" value="Chromosome"/>
</dbReference>